<organism evidence="1 2">
    <name type="scientific">Bacillus inaquosorum KCTC 13429</name>
    <dbReference type="NCBI Taxonomy" id="1236548"/>
    <lineage>
        <taxon>Bacteria</taxon>
        <taxon>Bacillati</taxon>
        <taxon>Bacillota</taxon>
        <taxon>Bacilli</taxon>
        <taxon>Bacillales</taxon>
        <taxon>Bacillaceae</taxon>
        <taxon>Bacillus</taxon>
    </lineage>
</organism>
<dbReference type="EMBL" id="AMXN01000008">
    <property type="protein sequence ID" value="ELS59716.1"/>
    <property type="molecule type" value="Genomic_DNA"/>
</dbReference>
<gene>
    <name evidence="1" type="ORF">BSI_36700</name>
</gene>
<dbReference type="Proteomes" id="UP000011182">
    <property type="component" value="Unassembled WGS sequence"/>
</dbReference>
<sequence length="41" mass="4747">MEKQLIFPVKEQEVIKGRRNSDAVKAFSTKDGRNITRKIQS</sequence>
<keyword evidence="2" id="KW-1185">Reference proteome</keyword>
<evidence type="ECO:0000313" key="1">
    <source>
        <dbReference type="EMBL" id="ELS59716.1"/>
    </source>
</evidence>
<name>A0A9W5PBL1_9BACI</name>
<proteinExistence type="predicted"/>
<reference evidence="1 2" key="1">
    <citation type="journal article" date="2014" name="Syst. Appl. Microbiol.">
        <title>Genomic insights into the taxonomic status of the three subspecies of Bacillus subtilis.</title>
        <authorList>
            <person name="Yi H."/>
            <person name="Chun J."/>
            <person name="Cha C.J."/>
        </authorList>
    </citation>
    <scope>NUCLEOTIDE SEQUENCE [LARGE SCALE GENOMIC DNA]</scope>
    <source>
        <strain evidence="1 2">KCTC 13429</strain>
    </source>
</reference>
<accession>A0A9W5PBL1</accession>
<protein>
    <submittedName>
        <fullName evidence="1">Uncharacterized protein</fullName>
    </submittedName>
</protein>
<comment type="caution">
    <text evidence="1">The sequence shown here is derived from an EMBL/GenBank/DDBJ whole genome shotgun (WGS) entry which is preliminary data.</text>
</comment>
<evidence type="ECO:0000313" key="2">
    <source>
        <dbReference type="Proteomes" id="UP000011182"/>
    </source>
</evidence>
<dbReference type="AlphaFoldDB" id="A0A9W5PBL1"/>